<evidence type="ECO:0000313" key="3">
    <source>
        <dbReference type="EMBL" id="KAJ8432381.1"/>
    </source>
</evidence>
<dbReference type="EMBL" id="JAKOGI010000609">
    <property type="protein sequence ID" value="KAJ8432381.1"/>
    <property type="molecule type" value="Genomic_DNA"/>
</dbReference>
<gene>
    <name evidence="3" type="ORF">Cgig2_009983</name>
    <name evidence="2" type="ORF">Cgig2_032330</name>
</gene>
<evidence type="ECO:0000313" key="2">
    <source>
        <dbReference type="EMBL" id="KAJ8431899.1"/>
    </source>
</evidence>
<dbReference type="Proteomes" id="UP001153076">
    <property type="component" value="Unassembled WGS sequence"/>
</dbReference>
<feature type="region of interest" description="Disordered" evidence="1">
    <location>
        <begin position="26"/>
        <end position="98"/>
    </location>
</feature>
<feature type="region of interest" description="Disordered" evidence="1">
    <location>
        <begin position="252"/>
        <end position="274"/>
    </location>
</feature>
<feature type="compositionally biased region" description="Polar residues" evidence="1">
    <location>
        <begin position="365"/>
        <end position="380"/>
    </location>
</feature>
<name>A0A9Q1JVL8_9CARY</name>
<feature type="compositionally biased region" description="Basic and acidic residues" evidence="1">
    <location>
        <begin position="420"/>
        <end position="433"/>
    </location>
</feature>
<evidence type="ECO:0000256" key="1">
    <source>
        <dbReference type="SAM" id="MobiDB-lite"/>
    </source>
</evidence>
<sequence>MNVCCKLLTNIPTTLQCRGLIKEAEKQRKISNDQPEQDAQLEPDHETYPEQQNEHESEPEHDQDTDTEPERMPARKRQMKHHKSPNVQPTMKRARRRTTKKNLQFSNVNVEESVSENTDLMIIRTKSWSGLLRHRMAPGGFLRLVERLQYEQWLAIVDAGFGGILSIRTNLANGKLLIDEEDVHATLGLPMGEFELFYMNKVQFRGRKVERSFPVAIEWDTDKVRSRDEDEQRSGGYGKGRILERIDYQTIESGQPNKEGLSEISREGPRKEQRCPFCPHCNEQRERLIHINDDPIQQTPPPTTQGVAASDNIEDCDSLDDTHYCSPEFLEQLDKLESIAREQIKHKKKFACSPPSFSLGIPLEQQASPAPSAQPTTSIDQQEHGEKTAPTHPTDTSTKQQPNQGSELAVAADKAPQSNKETDKAAKMHESIKGKQIIKRQ</sequence>
<protein>
    <submittedName>
        <fullName evidence="2">Uncharacterized protein</fullName>
    </submittedName>
</protein>
<feature type="compositionally biased region" description="Basic and acidic residues" evidence="1">
    <location>
        <begin position="260"/>
        <end position="274"/>
    </location>
</feature>
<keyword evidence="4" id="KW-1185">Reference proteome</keyword>
<organism evidence="2 4">
    <name type="scientific">Carnegiea gigantea</name>
    <dbReference type="NCBI Taxonomy" id="171969"/>
    <lineage>
        <taxon>Eukaryota</taxon>
        <taxon>Viridiplantae</taxon>
        <taxon>Streptophyta</taxon>
        <taxon>Embryophyta</taxon>
        <taxon>Tracheophyta</taxon>
        <taxon>Spermatophyta</taxon>
        <taxon>Magnoliopsida</taxon>
        <taxon>eudicotyledons</taxon>
        <taxon>Gunneridae</taxon>
        <taxon>Pentapetalae</taxon>
        <taxon>Caryophyllales</taxon>
        <taxon>Cactineae</taxon>
        <taxon>Cactaceae</taxon>
        <taxon>Cactoideae</taxon>
        <taxon>Echinocereeae</taxon>
        <taxon>Carnegiea</taxon>
    </lineage>
</organism>
<feature type="compositionally biased region" description="Polar residues" evidence="1">
    <location>
        <begin position="391"/>
        <end position="406"/>
    </location>
</feature>
<dbReference type="EMBL" id="JAKOGI010000656">
    <property type="protein sequence ID" value="KAJ8431899.1"/>
    <property type="molecule type" value="Genomic_DNA"/>
</dbReference>
<feature type="region of interest" description="Disordered" evidence="1">
    <location>
        <begin position="360"/>
        <end position="441"/>
    </location>
</feature>
<dbReference type="AlphaFoldDB" id="A0A9Q1JVL8"/>
<accession>A0A9Q1JVL8</accession>
<evidence type="ECO:0000313" key="4">
    <source>
        <dbReference type="Proteomes" id="UP001153076"/>
    </source>
</evidence>
<proteinExistence type="predicted"/>
<reference evidence="2" key="1">
    <citation type="submission" date="2022-04" db="EMBL/GenBank/DDBJ databases">
        <title>Carnegiea gigantea Genome sequencing and assembly v2.</title>
        <authorList>
            <person name="Copetti D."/>
            <person name="Sanderson M.J."/>
            <person name="Burquez A."/>
            <person name="Wojciechowski M.F."/>
        </authorList>
    </citation>
    <scope>NUCLEOTIDE SEQUENCE</scope>
    <source>
        <strain evidence="2">SGP5-SGP5p</strain>
        <tissue evidence="2">Aerial part</tissue>
    </source>
</reference>
<feature type="compositionally biased region" description="Basic residues" evidence="1">
    <location>
        <begin position="74"/>
        <end position="84"/>
    </location>
</feature>
<comment type="caution">
    <text evidence="2">The sequence shown here is derived from an EMBL/GenBank/DDBJ whole genome shotgun (WGS) entry which is preliminary data.</text>
</comment>
<feature type="compositionally biased region" description="Basic and acidic residues" evidence="1">
    <location>
        <begin position="42"/>
        <end position="73"/>
    </location>
</feature>